<keyword evidence="1" id="KW-0472">Membrane</keyword>
<dbReference type="InterPro" id="IPR025495">
    <property type="entry name" value="DUF4386"/>
</dbReference>
<evidence type="ECO:0000256" key="1">
    <source>
        <dbReference type="SAM" id="Phobius"/>
    </source>
</evidence>
<feature type="transmembrane region" description="Helical" evidence="1">
    <location>
        <begin position="159"/>
        <end position="178"/>
    </location>
</feature>
<evidence type="ECO:0000313" key="2">
    <source>
        <dbReference type="EMBL" id="OFV68302.1"/>
    </source>
</evidence>
<evidence type="ECO:0000313" key="3">
    <source>
        <dbReference type="Proteomes" id="UP000186940"/>
    </source>
</evidence>
<sequence length="249" mass="27060">MSQLKQNPLIGVETANSSWNWLYRVAGVAALISLVIIPIQVIIFIVSPPPTTAIGWFTLFQNNKLLGLLAFELLIIVSNALAIPIYLAFYAALRRVSESFMAIATVIGLVGIVASFVARPAFEMLYLSDQYAAATTDSQSMFLAAGEVMIAMSKGTASHLSYIFAALAPLIISVVMLRSNIFSKATAYIGILANVIALGFYVPEIGIIFGIISVCPFLMIWEILIARRFFQLGRGISKEEANRIGGMSR</sequence>
<dbReference type="Pfam" id="PF14329">
    <property type="entry name" value="DUF4386"/>
    <property type="match status" value="1"/>
</dbReference>
<gene>
    <name evidence="2" type="ORF">SCAL_000942</name>
</gene>
<dbReference type="Proteomes" id="UP000186940">
    <property type="component" value="Unassembled WGS sequence"/>
</dbReference>
<keyword evidence="1" id="KW-0812">Transmembrane</keyword>
<organism evidence="2 3">
    <name type="scientific">Candidatus Syntropharchaeum caldarium</name>
    <dbReference type="NCBI Taxonomy" id="1838285"/>
    <lineage>
        <taxon>Archaea</taxon>
        <taxon>Methanobacteriati</taxon>
        <taxon>Methanobacteriota</taxon>
        <taxon>Stenosarchaea group</taxon>
        <taxon>Methanomicrobia</taxon>
        <taxon>Methanosarcinales</taxon>
        <taxon>ANME-2 cluster</taxon>
        <taxon>Candidatus Syntropharchaeum</taxon>
    </lineage>
</organism>
<accession>A0A1F2PBM7</accession>
<keyword evidence="3" id="KW-1185">Reference proteome</keyword>
<evidence type="ECO:0008006" key="4">
    <source>
        <dbReference type="Google" id="ProtNLM"/>
    </source>
</evidence>
<name>A0A1F2PBM7_9EURY</name>
<feature type="transmembrane region" description="Helical" evidence="1">
    <location>
        <begin position="21"/>
        <end position="46"/>
    </location>
</feature>
<feature type="transmembrane region" description="Helical" evidence="1">
    <location>
        <begin position="66"/>
        <end position="93"/>
    </location>
</feature>
<proteinExistence type="predicted"/>
<feature type="transmembrane region" description="Helical" evidence="1">
    <location>
        <begin position="100"/>
        <end position="118"/>
    </location>
</feature>
<dbReference type="EMBL" id="LYOS01000002">
    <property type="protein sequence ID" value="OFV68302.1"/>
    <property type="molecule type" value="Genomic_DNA"/>
</dbReference>
<comment type="caution">
    <text evidence="2">The sequence shown here is derived from an EMBL/GenBank/DDBJ whole genome shotgun (WGS) entry which is preliminary data.</text>
</comment>
<feature type="transmembrane region" description="Helical" evidence="1">
    <location>
        <begin position="207"/>
        <end position="226"/>
    </location>
</feature>
<reference evidence="2" key="1">
    <citation type="submission" date="2016-05" db="EMBL/GenBank/DDBJ databases">
        <title>Microbial consortia oxidize butane by reversing methanogenesis.</title>
        <authorList>
            <person name="Laso-Perez R."/>
            <person name="Richter M."/>
            <person name="Wegener G."/>
            <person name="Musat F."/>
        </authorList>
    </citation>
    <scope>NUCLEOTIDE SEQUENCE [LARGE SCALE GENOMIC DNA]</scope>
    <source>
        <strain evidence="2">BOX2</strain>
    </source>
</reference>
<keyword evidence="1" id="KW-1133">Transmembrane helix</keyword>
<dbReference type="AlphaFoldDB" id="A0A1F2PBM7"/>
<dbReference type="STRING" id="1838285.SCAL_000942"/>
<protein>
    <recommendedName>
        <fullName evidence="4">DUF4386 family protein</fullName>
    </recommendedName>
</protein>